<dbReference type="CDD" id="cd00063">
    <property type="entry name" value="FN3"/>
    <property type="match status" value="1"/>
</dbReference>
<feature type="region of interest" description="Disordered" evidence="2">
    <location>
        <begin position="344"/>
        <end position="363"/>
    </location>
</feature>
<dbReference type="HOGENOM" id="CLU_501415_0_0_10"/>
<dbReference type="PROSITE" id="PS50853">
    <property type="entry name" value="FN3"/>
    <property type="match status" value="2"/>
</dbReference>
<dbReference type="PANTHER" id="PTHR36842:SF1">
    <property type="entry name" value="PROTEIN TOLB"/>
    <property type="match status" value="1"/>
</dbReference>
<feature type="region of interest" description="Disordered" evidence="2">
    <location>
        <begin position="414"/>
        <end position="514"/>
    </location>
</feature>
<feature type="region of interest" description="Disordered" evidence="2">
    <location>
        <begin position="34"/>
        <end position="57"/>
    </location>
</feature>
<reference evidence="6" key="2">
    <citation type="submission" date="2010-04" db="EMBL/GenBank/DDBJ databases">
        <title>Genome sequence of Salinibacter ruber M8.</title>
        <authorList>
            <consortium name="Genoscope"/>
        </authorList>
    </citation>
    <scope>NUCLEOTIDE SEQUENCE [LARGE SCALE GENOMIC DNA]</scope>
    <source>
        <strain evidence="6">M8</strain>
        <plasmid evidence="6">pSR61</plasmid>
    </source>
</reference>
<feature type="compositionally biased region" description="Polar residues" evidence="2">
    <location>
        <begin position="281"/>
        <end position="293"/>
    </location>
</feature>
<proteinExistence type="inferred from homology"/>
<feature type="compositionally biased region" description="Basic and acidic residues" evidence="2">
    <location>
        <begin position="418"/>
        <end position="431"/>
    </location>
</feature>
<feature type="compositionally biased region" description="Low complexity" evidence="2">
    <location>
        <begin position="47"/>
        <end position="57"/>
    </location>
</feature>
<feature type="region of interest" description="Disordered" evidence="2">
    <location>
        <begin position="128"/>
        <end position="157"/>
    </location>
</feature>
<dbReference type="AlphaFoldDB" id="D5H4F6"/>
<name>D5H4F6_SALRM</name>
<dbReference type="InterPro" id="IPR036116">
    <property type="entry name" value="FN3_sf"/>
</dbReference>
<evidence type="ECO:0000313" key="6">
    <source>
        <dbReference type="Proteomes" id="UP000000933"/>
    </source>
</evidence>
<dbReference type="InterPro" id="IPR013783">
    <property type="entry name" value="Ig-like_fold"/>
</dbReference>
<accession>D5H4F6</accession>
<dbReference type="SUPFAM" id="SSF69304">
    <property type="entry name" value="Tricorn protease N-terminal domain"/>
    <property type="match status" value="2"/>
</dbReference>
<dbReference type="SMART" id="SM00060">
    <property type="entry name" value="FN3"/>
    <property type="match status" value="2"/>
</dbReference>
<dbReference type="InterPro" id="IPR003961">
    <property type="entry name" value="FN3_dom"/>
</dbReference>
<dbReference type="InterPro" id="IPR011659">
    <property type="entry name" value="WD40"/>
</dbReference>
<feature type="compositionally biased region" description="Basic and acidic residues" evidence="2">
    <location>
        <begin position="352"/>
        <end position="363"/>
    </location>
</feature>
<feature type="compositionally biased region" description="Low complexity" evidence="2">
    <location>
        <begin position="147"/>
        <end position="157"/>
    </location>
</feature>
<feature type="compositionally biased region" description="Gly residues" evidence="2">
    <location>
        <begin position="34"/>
        <end position="46"/>
    </location>
</feature>
<dbReference type="PANTHER" id="PTHR36842">
    <property type="entry name" value="PROTEIN TOLB HOMOLOG"/>
    <property type="match status" value="1"/>
</dbReference>
<feature type="compositionally biased region" description="Polar residues" evidence="2">
    <location>
        <begin position="227"/>
        <end position="241"/>
    </location>
</feature>
<sequence>MQATFRLIRAFLIFSLLATGALIVGCDSGGSSMDGGDNGDGSGGNGTTLSAPSGLSGSAGDGTVDLGWDAVSAEDLGGYNVYRSTSSISDISGKSPLNESLLPGTSYTDDGVENGTTYYYVVSAVDTSGNESGSSSEVTASPSDMTAPAAPSGFSGSAGDGTVDLGWDGVSAEDLGGYNVYRSTSSISDISGRSPLNESLLSGTSYTDDGVENGTTYYYVVSAVDTSGNESDPSSEVTASPSGSGGGGSANNLIAFSSEDTGGDAEIYTVRPDGSNLRQVTNSATGISPTWSPDGSRIAFTADGGGDDANDPIATIRPDGSDLSPVTDPADVEDGRIADVAPEWSPSGDRIAFSRDPDTTARDTTEPRIYTVDPDGSDLRQVAEDKAIGFNPTWSPDGSRIAFSTPADPSVIFTIRPDGSDLRQVTDRSDIDGNSGDLAPAWSPDGSRIAFQSDRDGGSSFDIYTVDPDGSDLKQVTTAGDRDDRVDDISPAWSPDGSRIVFGSNRDGSAVPDIYTIRPDGSELERITNNDRLDFGPAWSPSQ</sequence>
<feature type="region of interest" description="Disordered" evidence="2">
    <location>
        <begin position="281"/>
        <end position="331"/>
    </location>
</feature>
<organism evidence="5 6">
    <name type="scientific">Salinibacter ruber (strain M8)</name>
    <dbReference type="NCBI Taxonomy" id="761659"/>
    <lineage>
        <taxon>Bacteria</taxon>
        <taxon>Pseudomonadati</taxon>
        <taxon>Rhodothermota</taxon>
        <taxon>Rhodothermia</taxon>
        <taxon>Rhodothermales</taxon>
        <taxon>Salinibacteraceae</taxon>
        <taxon>Salinibacter</taxon>
    </lineage>
</organism>
<dbReference type="KEGG" id="srm:SRM_p61040"/>
<feature type="region of interest" description="Disordered" evidence="2">
    <location>
        <begin position="227"/>
        <end position="257"/>
    </location>
</feature>
<dbReference type="Gene3D" id="2.120.10.30">
    <property type="entry name" value="TolB, C-terminal domain"/>
    <property type="match status" value="2"/>
</dbReference>
<protein>
    <submittedName>
        <fullName evidence="5">TolB protein</fullName>
    </submittedName>
</protein>
<evidence type="ECO:0000256" key="2">
    <source>
        <dbReference type="SAM" id="MobiDB-lite"/>
    </source>
</evidence>
<comment type="similarity">
    <text evidence="1">Belongs to the TolB family.</text>
</comment>
<dbReference type="Proteomes" id="UP000000933">
    <property type="component" value="Plasmid pSR61"/>
</dbReference>
<evidence type="ECO:0000256" key="3">
    <source>
        <dbReference type="SAM" id="SignalP"/>
    </source>
</evidence>
<reference evidence="5 6" key="1">
    <citation type="journal article" date="2010" name="ISME J.">
        <title>Fine-scale evolution: genomic, phenotypic and ecological differentiation in two coexisting Salinibacter ruber strains.</title>
        <authorList>
            <person name="Pena A."/>
            <person name="Teeling H."/>
            <person name="Huerta-Cepas J."/>
            <person name="Santos F."/>
            <person name="Yarza P."/>
            <person name="Brito-Echeverria J."/>
            <person name="Lucio M."/>
            <person name="Schmitt-Kopplin P."/>
            <person name="Meseguer I."/>
            <person name="Schenowitz C."/>
            <person name="Dossat C."/>
            <person name="Barbe V."/>
            <person name="Dopazo J."/>
            <person name="Rossello-Mora R."/>
            <person name="Schuler M."/>
            <person name="Glockner F.O."/>
            <person name="Amann R."/>
            <person name="Gabaldon T."/>
            <person name="Anton J."/>
        </authorList>
    </citation>
    <scope>NUCLEOTIDE SEQUENCE [LARGE SCALE GENOMIC DNA]</scope>
    <source>
        <strain evidence="5 6">M8</strain>
        <plasmid evidence="6">pSR61</plasmid>
    </source>
</reference>
<keyword evidence="3" id="KW-0732">Signal</keyword>
<dbReference type="InterPro" id="IPR011042">
    <property type="entry name" value="6-blade_b-propeller_TolB-like"/>
</dbReference>
<dbReference type="InterPro" id="IPR015943">
    <property type="entry name" value="WD40/YVTN_repeat-like_dom_sf"/>
</dbReference>
<dbReference type="PATRIC" id="fig|761659.10.peg.3463"/>
<dbReference type="PROSITE" id="PS51257">
    <property type="entry name" value="PROKAR_LIPOPROTEIN"/>
    <property type="match status" value="1"/>
</dbReference>
<evidence type="ECO:0000313" key="5">
    <source>
        <dbReference type="EMBL" id="CBH22796.1"/>
    </source>
</evidence>
<gene>
    <name evidence="5" type="primary">tolB</name>
    <name evidence="5" type="ORF">SRM_p61040</name>
</gene>
<dbReference type="SUPFAM" id="SSF49265">
    <property type="entry name" value="Fibronectin type III"/>
    <property type="match status" value="1"/>
</dbReference>
<feature type="signal peptide" evidence="3">
    <location>
        <begin position="1"/>
        <end position="21"/>
    </location>
</feature>
<dbReference type="Gene3D" id="2.60.40.10">
    <property type="entry name" value="Immunoglobulins"/>
    <property type="match status" value="2"/>
</dbReference>
<dbReference type="Pfam" id="PF07676">
    <property type="entry name" value="PD40"/>
    <property type="match status" value="6"/>
</dbReference>
<feature type="domain" description="Fibronectin type-III" evidence="4">
    <location>
        <begin position="147"/>
        <end position="245"/>
    </location>
</feature>
<feature type="compositionally biased region" description="Polar residues" evidence="2">
    <location>
        <begin position="128"/>
        <end position="144"/>
    </location>
</feature>
<evidence type="ECO:0000256" key="1">
    <source>
        <dbReference type="ARBA" id="ARBA00009820"/>
    </source>
</evidence>
<dbReference type="EMBL" id="FP565812">
    <property type="protein sequence ID" value="CBH22796.1"/>
    <property type="molecule type" value="Genomic_DNA"/>
</dbReference>
<feature type="domain" description="Fibronectin type-III" evidence="4">
    <location>
        <begin position="51"/>
        <end position="146"/>
    </location>
</feature>
<geneLocation type="plasmid" evidence="5 6">
    <name>pSR61</name>
</geneLocation>
<keyword evidence="5" id="KW-0614">Plasmid</keyword>
<dbReference type="Gene3D" id="2.130.10.10">
    <property type="entry name" value="YVTN repeat-like/Quinoprotein amine dehydrogenase"/>
    <property type="match status" value="1"/>
</dbReference>
<evidence type="ECO:0000259" key="4">
    <source>
        <dbReference type="PROSITE" id="PS50853"/>
    </source>
</evidence>
<feature type="chain" id="PRO_5003072535" evidence="3">
    <location>
        <begin position="22"/>
        <end position="543"/>
    </location>
</feature>